<comment type="caution">
    <text evidence="2">The sequence shown here is derived from an EMBL/GenBank/DDBJ whole genome shotgun (WGS) entry which is preliminary data.</text>
</comment>
<dbReference type="GO" id="GO:0004672">
    <property type="term" value="F:protein kinase activity"/>
    <property type="evidence" value="ECO:0007669"/>
    <property type="project" value="InterPro"/>
</dbReference>
<dbReference type="GO" id="GO:0005524">
    <property type="term" value="F:ATP binding"/>
    <property type="evidence" value="ECO:0007669"/>
    <property type="project" value="InterPro"/>
</dbReference>
<evidence type="ECO:0000259" key="1">
    <source>
        <dbReference type="PROSITE" id="PS50011"/>
    </source>
</evidence>
<dbReference type="PROSITE" id="PS00108">
    <property type="entry name" value="PROTEIN_KINASE_ST"/>
    <property type="match status" value="1"/>
</dbReference>
<proteinExistence type="predicted"/>
<dbReference type="Proteomes" id="UP000324800">
    <property type="component" value="Unassembled WGS sequence"/>
</dbReference>
<feature type="domain" description="Protein kinase" evidence="1">
    <location>
        <begin position="1"/>
        <end position="67"/>
    </location>
</feature>
<dbReference type="EMBL" id="SNRW01041840">
    <property type="protein sequence ID" value="KAA6335151.1"/>
    <property type="molecule type" value="Genomic_DNA"/>
</dbReference>
<dbReference type="PROSITE" id="PS50011">
    <property type="entry name" value="PROTEIN_KINASE_DOM"/>
    <property type="match status" value="1"/>
</dbReference>
<feature type="non-terminal residue" evidence="2">
    <location>
        <position position="67"/>
    </location>
</feature>
<organism evidence="2 3">
    <name type="scientific">Streblomastix strix</name>
    <dbReference type="NCBI Taxonomy" id="222440"/>
    <lineage>
        <taxon>Eukaryota</taxon>
        <taxon>Metamonada</taxon>
        <taxon>Preaxostyla</taxon>
        <taxon>Oxymonadida</taxon>
        <taxon>Streblomastigidae</taxon>
        <taxon>Streblomastix</taxon>
    </lineage>
</organism>
<name>A0A5J4RQE6_9EUKA</name>
<dbReference type="Pfam" id="PF00069">
    <property type="entry name" value="Pkinase"/>
    <property type="match status" value="1"/>
</dbReference>
<protein>
    <recommendedName>
        <fullName evidence="1">Protein kinase domain-containing protein</fullName>
    </recommendedName>
</protein>
<dbReference type="SUPFAM" id="SSF56112">
    <property type="entry name" value="Protein kinase-like (PK-like)"/>
    <property type="match status" value="1"/>
</dbReference>
<reference evidence="2 3" key="1">
    <citation type="submission" date="2019-03" db="EMBL/GenBank/DDBJ databases">
        <title>Single cell metagenomics reveals metabolic interactions within the superorganism composed of flagellate Streblomastix strix and complex community of Bacteroidetes bacteria on its surface.</title>
        <authorList>
            <person name="Treitli S.C."/>
            <person name="Kolisko M."/>
            <person name="Husnik F."/>
            <person name="Keeling P."/>
            <person name="Hampl V."/>
        </authorList>
    </citation>
    <scope>NUCLEOTIDE SEQUENCE [LARGE SCALE GENOMIC DNA]</scope>
    <source>
        <strain evidence="2">ST1C</strain>
    </source>
</reference>
<dbReference type="InterPro" id="IPR000719">
    <property type="entry name" value="Prot_kinase_dom"/>
</dbReference>
<dbReference type="Gene3D" id="1.10.510.10">
    <property type="entry name" value="Transferase(Phosphotransferase) domain 1"/>
    <property type="match status" value="1"/>
</dbReference>
<dbReference type="OrthoDB" id="4062651at2759"/>
<sequence length="67" mass="7743">MDAFKLTVHESSRQFIKEMSVKGTEIKVENAWKITGQLGLSLYQLHQNDIIHADLKPENVLLTKDYQ</sequence>
<accession>A0A5J4RQE6</accession>
<evidence type="ECO:0000313" key="3">
    <source>
        <dbReference type="Proteomes" id="UP000324800"/>
    </source>
</evidence>
<gene>
    <name evidence="2" type="ORF">EZS28_052997</name>
</gene>
<evidence type="ECO:0000313" key="2">
    <source>
        <dbReference type="EMBL" id="KAA6335151.1"/>
    </source>
</evidence>
<dbReference type="InterPro" id="IPR008271">
    <property type="entry name" value="Ser/Thr_kinase_AS"/>
</dbReference>
<dbReference type="InterPro" id="IPR011009">
    <property type="entry name" value="Kinase-like_dom_sf"/>
</dbReference>
<dbReference type="AlphaFoldDB" id="A0A5J4RQE6"/>